<dbReference type="PANTHER" id="PTHR46499">
    <property type="entry name" value="QUEUINE TRNA-RIBOSYLTRANSFERASE"/>
    <property type="match status" value="1"/>
</dbReference>
<evidence type="ECO:0000256" key="2">
    <source>
        <dbReference type="ARBA" id="ARBA00022679"/>
    </source>
</evidence>
<feature type="domain" description="tRNA-guanine(15) transglycosylase-like" evidence="4">
    <location>
        <begin position="17"/>
        <end position="402"/>
    </location>
</feature>
<evidence type="ECO:0000259" key="4">
    <source>
        <dbReference type="Pfam" id="PF01702"/>
    </source>
</evidence>
<name>A0A5E8CI27_9ZZZZ</name>
<protein>
    <submittedName>
        <fullName evidence="5">Queuine tRNA-ribosyltransferase</fullName>
    </submittedName>
</protein>
<dbReference type="SUPFAM" id="SSF51713">
    <property type="entry name" value="tRNA-guanine transglycosylase"/>
    <property type="match status" value="1"/>
</dbReference>
<evidence type="ECO:0000256" key="3">
    <source>
        <dbReference type="ARBA" id="ARBA00022694"/>
    </source>
</evidence>
<dbReference type="PANTHER" id="PTHR46499:SF1">
    <property type="entry name" value="QUEUINE TRNA-RIBOSYLTRANSFERASE"/>
    <property type="match status" value="1"/>
</dbReference>
<accession>A0A5E8CI27</accession>
<dbReference type="Pfam" id="PF01702">
    <property type="entry name" value="TGT"/>
    <property type="match status" value="1"/>
</dbReference>
<dbReference type="InterPro" id="IPR050076">
    <property type="entry name" value="ArchSynthase1/Queuine_TRR"/>
</dbReference>
<reference evidence="5" key="1">
    <citation type="submission" date="2019-09" db="EMBL/GenBank/DDBJ databases">
        <authorList>
            <person name="Needham M D."/>
        </authorList>
    </citation>
    <scope>NUCLEOTIDE SEQUENCE</scope>
</reference>
<keyword evidence="2 5" id="KW-0808">Transferase</keyword>
<dbReference type="NCBIfam" id="TIGR00430">
    <property type="entry name" value="Q_tRNA_tgt"/>
    <property type="match status" value="1"/>
</dbReference>
<organism evidence="5">
    <name type="scientific">seawater metagenome</name>
    <dbReference type="NCBI Taxonomy" id="1561972"/>
    <lineage>
        <taxon>unclassified sequences</taxon>
        <taxon>metagenomes</taxon>
        <taxon>ecological metagenomes</taxon>
    </lineage>
</organism>
<dbReference type="InterPro" id="IPR002616">
    <property type="entry name" value="tRNA_ribo_trans-like"/>
</dbReference>
<dbReference type="NCBIfam" id="TIGR00449">
    <property type="entry name" value="tgt_general"/>
    <property type="match status" value="1"/>
</dbReference>
<dbReference type="EMBL" id="CABVLZ010000003">
    <property type="protein sequence ID" value="VVU95008.1"/>
    <property type="molecule type" value="Genomic_DNA"/>
</dbReference>
<evidence type="ECO:0000313" key="5">
    <source>
        <dbReference type="EMBL" id="VVU95008.1"/>
    </source>
</evidence>
<keyword evidence="3" id="KW-0819">tRNA processing</keyword>
<dbReference type="GO" id="GO:0002099">
    <property type="term" value="P:tRNA wobble guanine modification"/>
    <property type="evidence" value="ECO:0007669"/>
    <property type="project" value="TreeGrafter"/>
</dbReference>
<keyword evidence="1" id="KW-0328">Glycosyltransferase</keyword>
<dbReference type="Gene3D" id="3.20.20.105">
    <property type="entry name" value="Queuine tRNA-ribosyltransferase-like"/>
    <property type="match status" value="1"/>
</dbReference>
<sequence>MFNFEIKYEKEKKNYDSRTGLITTPHGEIKTPAFIFCATKAKIKDVTVDELIKCKTQIILSNTFHLEIFPGSELIKQKGGLHTYSDWPGPMLTDSGGYQIFSMGYGSVSSEIKGKKTSDNSCLLKITEEGALFKSYYDNSIKLFSPEISMQIQKNLGPDLVVVFDECTPFNIDKKDTKLSLERSHNWANRSISEFYNLKMNENQALYGIIQGGIYQDLRSESIKFNFNLDNQKNYFGIAIGGSLGDDKQTMYLLLEFIMKKIKKYEINKPIHLLGIGGISDIFFGVKIGIDTFDCVHPTRIARHGCALVKAKHWHNRKSDTPSEYIDLTKSKFKDDDTVIDSECKCPTCSNGITRKKLRELFKAKELIAGKHVSLHNIYFMNTLMEEIREGISKDNLDHVQSIWLNPSLYPENRNGMNMNKN</sequence>
<dbReference type="InterPro" id="IPR036511">
    <property type="entry name" value="TGT-like_sf"/>
</dbReference>
<dbReference type="GO" id="GO:0005737">
    <property type="term" value="C:cytoplasm"/>
    <property type="evidence" value="ECO:0007669"/>
    <property type="project" value="TreeGrafter"/>
</dbReference>
<dbReference type="AlphaFoldDB" id="A0A5E8CI27"/>
<dbReference type="GO" id="GO:0008479">
    <property type="term" value="F:tRNA-guanosine(34) queuine transglycosylase activity"/>
    <property type="evidence" value="ECO:0007669"/>
    <property type="project" value="InterPro"/>
</dbReference>
<evidence type="ECO:0000256" key="1">
    <source>
        <dbReference type="ARBA" id="ARBA00022676"/>
    </source>
</evidence>
<proteinExistence type="predicted"/>
<dbReference type="InterPro" id="IPR004803">
    <property type="entry name" value="TGT"/>
</dbReference>
<gene>
    <name evidence="5" type="ORF">CPAV1605_733</name>
</gene>